<evidence type="ECO:0000256" key="2">
    <source>
        <dbReference type="ARBA" id="ARBA00022692"/>
    </source>
</evidence>
<feature type="domain" description="ABC-2 type transporter transmembrane" evidence="6">
    <location>
        <begin position="121"/>
        <end position="315"/>
    </location>
</feature>
<gene>
    <name evidence="8" type="primary">LOC113428798</name>
</gene>
<feature type="transmembrane region" description="Helical" evidence="5">
    <location>
        <begin position="168"/>
        <end position="197"/>
    </location>
</feature>
<dbReference type="InterPro" id="IPR013525">
    <property type="entry name" value="ABC2_TM"/>
</dbReference>
<evidence type="ECO:0000256" key="1">
    <source>
        <dbReference type="ARBA" id="ARBA00004141"/>
    </source>
</evidence>
<keyword evidence="4 5" id="KW-0472">Membrane</keyword>
<dbReference type="GO" id="GO:0016020">
    <property type="term" value="C:membrane"/>
    <property type="evidence" value="ECO:0007669"/>
    <property type="project" value="UniProtKB-SubCell"/>
</dbReference>
<feature type="non-terminal residue" evidence="8">
    <location>
        <position position="1"/>
    </location>
</feature>
<dbReference type="PANTHER" id="PTHR19229">
    <property type="entry name" value="ATP-BINDING CASSETTE TRANSPORTER SUBFAMILY A ABCA"/>
    <property type="match status" value="1"/>
</dbReference>
<feature type="transmembrane region" description="Helical" evidence="5">
    <location>
        <begin position="293"/>
        <end position="316"/>
    </location>
</feature>
<evidence type="ECO:0000256" key="4">
    <source>
        <dbReference type="ARBA" id="ARBA00023136"/>
    </source>
</evidence>
<evidence type="ECO:0000313" key="8">
    <source>
        <dbReference type="RefSeq" id="XP_026547115.1"/>
    </source>
</evidence>
<dbReference type="Proteomes" id="UP000504612">
    <property type="component" value="Unplaced"/>
</dbReference>
<dbReference type="GeneID" id="113428798"/>
<reference evidence="8" key="1">
    <citation type="submission" date="2025-08" db="UniProtKB">
        <authorList>
            <consortium name="RefSeq"/>
        </authorList>
    </citation>
    <scope>IDENTIFICATION</scope>
</reference>
<dbReference type="KEGG" id="nss:113428798"/>
<name>A0A6J1VVK9_9SAUR</name>
<organism evidence="7 8">
    <name type="scientific">Notechis scutatus</name>
    <name type="common">mainland tiger snake</name>
    <dbReference type="NCBI Taxonomy" id="8663"/>
    <lineage>
        <taxon>Eukaryota</taxon>
        <taxon>Metazoa</taxon>
        <taxon>Chordata</taxon>
        <taxon>Craniata</taxon>
        <taxon>Vertebrata</taxon>
        <taxon>Euteleostomi</taxon>
        <taxon>Lepidosauria</taxon>
        <taxon>Squamata</taxon>
        <taxon>Bifurcata</taxon>
        <taxon>Unidentata</taxon>
        <taxon>Episquamata</taxon>
        <taxon>Toxicofera</taxon>
        <taxon>Serpentes</taxon>
        <taxon>Colubroidea</taxon>
        <taxon>Elapidae</taxon>
        <taxon>Hydrophiinae</taxon>
        <taxon>Notechis</taxon>
    </lineage>
</organism>
<dbReference type="Pfam" id="PF12698">
    <property type="entry name" value="ABC2_membrane_3"/>
    <property type="match status" value="1"/>
</dbReference>
<comment type="subcellular location">
    <subcellularLocation>
        <location evidence="1">Membrane</location>
        <topology evidence="1">Multi-pass membrane protein</topology>
    </subcellularLocation>
</comment>
<feature type="transmembrane region" description="Helical" evidence="5">
    <location>
        <begin position="234"/>
        <end position="255"/>
    </location>
</feature>
<evidence type="ECO:0000313" key="7">
    <source>
        <dbReference type="Proteomes" id="UP000504612"/>
    </source>
</evidence>
<evidence type="ECO:0000256" key="5">
    <source>
        <dbReference type="SAM" id="Phobius"/>
    </source>
</evidence>
<protein>
    <submittedName>
        <fullName evidence="8">ATP-binding cassette sub-family A member 10-like</fullName>
    </submittedName>
</protein>
<evidence type="ECO:0000259" key="6">
    <source>
        <dbReference type="Pfam" id="PF12698"/>
    </source>
</evidence>
<proteinExistence type="predicted"/>
<keyword evidence="7" id="KW-1185">Reference proteome</keyword>
<sequence>INTKVVENEKAIEDEKAMMKSEQEFYLDIIGIIFQDEISYRLRFPFYRSVIPHKDLADIDSCFNFHSIDCKNPKYWTQGFISLQSSIDSALIERITNHSVWEEMTSINGIRMKSPSLKIGSELANSVFLWTLSLCFAPFMYFLALTVSREKRKLKEVMKTMGLRDAAFWLSWGLLYTIYISIPSVVLTFCLKATYFYLSSNSILFVLLFLYGISSICLCFMLSSLLKKPRTTSFVIFIFTFCLGALNIITTIRLIPPSLELILSIFCPFAFGAGLSKVLYFQKYGRTFDFTDLMLEPYGYCLLIDSILYMLLAFYFDKVVPDKYGVPYPPLFFLKKTFWCKPKSPYTGNVPTSEWSHGSIFSDNTEPVPPEFDGKEAIR</sequence>
<accession>A0A6J1VVK9</accession>
<feature type="transmembrane region" description="Helical" evidence="5">
    <location>
        <begin position="261"/>
        <end position="281"/>
    </location>
</feature>
<evidence type="ECO:0000256" key="3">
    <source>
        <dbReference type="ARBA" id="ARBA00022989"/>
    </source>
</evidence>
<keyword evidence="3 5" id="KW-1133">Transmembrane helix</keyword>
<dbReference type="GO" id="GO:0005319">
    <property type="term" value="F:lipid transporter activity"/>
    <property type="evidence" value="ECO:0007669"/>
    <property type="project" value="TreeGrafter"/>
</dbReference>
<dbReference type="AlphaFoldDB" id="A0A6J1VVK9"/>
<dbReference type="RefSeq" id="XP_026547115.1">
    <property type="nucleotide sequence ID" value="XM_026691330.1"/>
</dbReference>
<feature type="transmembrane region" description="Helical" evidence="5">
    <location>
        <begin position="127"/>
        <end position="147"/>
    </location>
</feature>
<dbReference type="InterPro" id="IPR026082">
    <property type="entry name" value="ABCA"/>
</dbReference>
<dbReference type="GO" id="GO:0140359">
    <property type="term" value="F:ABC-type transporter activity"/>
    <property type="evidence" value="ECO:0007669"/>
    <property type="project" value="InterPro"/>
</dbReference>
<keyword evidence="2 5" id="KW-0812">Transmembrane</keyword>
<feature type="transmembrane region" description="Helical" evidence="5">
    <location>
        <begin position="203"/>
        <end position="222"/>
    </location>
</feature>
<dbReference type="PANTHER" id="PTHR19229:SF274">
    <property type="entry name" value="ABC-TYPE ORGANIC ANION TRANSPORTER ABCA8"/>
    <property type="match status" value="1"/>
</dbReference>